<name>A0ABP7MNM6_9MICO</name>
<evidence type="ECO:0000313" key="2">
    <source>
        <dbReference type="EMBL" id="GAA3927069.1"/>
    </source>
</evidence>
<proteinExistence type="predicted"/>
<dbReference type="InterPro" id="IPR002798">
    <property type="entry name" value="SpoIIM-like"/>
</dbReference>
<keyword evidence="1" id="KW-1133">Transmembrane helix</keyword>
<dbReference type="EMBL" id="BAABCP010000001">
    <property type="protein sequence ID" value="GAA3927069.1"/>
    <property type="molecule type" value="Genomic_DNA"/>
</dbReference>
<evidence type="ECO:0000313" key="3">
    <source>
        <dbReference type="Proteomes" id="UP001501591"/>
    </source>
</evidence>
<keyword evidence="1" id="KW-0812">Transmembrane</keyword>
<feature type="transmembrane region" description="Helical" evidence="1">
    <location>
        <begin position="252"/>
        <end position="271"/>
    </location>
</feature>
<reference evidence="3" key="1">
    <citation type="journal article" date="2019" name="Int. J. Syst. Evol. Microbiol.">
        <title>The Global Catalogue of Microorganisms (GCM) 10K type strain sequencing project: providing services to taxonomists for standard genome sequencing and annotation.</title>
        <authorList>
            <consortium name="The Broad Institute Genomics Platform"/>
            <consortium name="The Broad Institute Genome Sequencing Center for Infectious Disease"/>
            <person name="Wu L."/>
            <person name="Ma J."/>
        </authorList>
    </citation>
    <scope>NUCLEOTIDE SEQUENCE [LARGE SCALE GENOMIC DNA]</scope>
    <source>
        <strain evidence="3">JCM 17024</strain>
    </source>
</reference>
<accession>A0ABP7MNM6</accession>
<feature type="transmembrane region" description="Helical" evidence="1">
    <location>
        <begin position="283"/>
        <end position="304"/>
    </location>
</feature>
<dbReference type="PANTHER" id="PTHR35337:SF1">
    <property type="entry name" value="SLR1478 PROTEIN"/>
    <property type="match status" value="1"/>
</dbReference>
<evidence type="ECO:0000256" key="1">
    <source>
        <dbReference type="SAM" id="Phobius"/>
    </source>
</evidence>
<organism evidence="2 3">
    <name type="scientific">Microbacterium soli</name>
    <dbReference type="NCBI Taxonomy" id="446075"/>
    <lineage>
        <taxon>Bacteria</taxon>
        <taxon>Bacillati</taxon>
        <taxon>Actinomycetota</taxon>
        <taxon>Actinomycetes</taxon>
        <taxon>Micrococcales</taxon>
        <taxon>Microbacteriaceae</taxon>
        <taxon>Microbacterium</taxon>
    </lineage>
</organism>
<feature type="transmembrane region" description="Helical" evidence="1">
    <location>
        <begin position="134"/>
        <end position="156"/>
    </location>
</feature>
<feature type="transmembrane region" description="Helical" evidence="1">
    <location>
        <begin position="316"/>
        <end position="336"/>
    </location>
</feature>
<gene>
    <name evidence="2" type="ORF">GCM10022383_02670</name>
</gene>
<keyword evidence="3" id="KW-1185">Reference proteome</keyword>
<dbReference type="Proteomes" id="UP001501591">
    <property type="component" value="Unassembled WGS sequence"/>
</dbReference>
<comment type="caution">
    <text evidence="2">The sequence shown here is derived from an EMBL/GenBank/DDBJ whole genome shotgun (WGS) entry which is preliminary data.</text>
</comment>
<protein>
    <submittedName>
        <fullName evidence="2">Stage II sporulation protein M</fullName>
    </submittedName>
</protein>
<dbReference type="Pfam" id="PF01944">
    <property type="entry name" value="SpoIIM"/>
    <property type="match status" value="1"/>
</dbReference>
<keyword evidence="1" id="KW-0472">Membrane</keyword>
<sequence length="363" mass="38781">MATASPDRISCSTLIAGEFIDAVGIGTDMTTVNHVDADALTDARRPEWERLEALSRARRLDGAEVDELILRYRAASADLAELKTSVGDSPQGAYLSTVLAAARLRLTGASENVVVRTARFFTMQLPAALYRLRWTTAVIAVVFVLLILLSGAWIAADPTRVAALGTPEALRQYAEEDFVDYYRPMASFAGMVWSNNAWIALQCVLFGVTGIWPVWMLIQNAVSLGVAAAVMAAHGRLDVMILHILPHGMLELTAIFIAAAAGLHIFWSWAVPGRRPRGESLAAGGRALATVAMGLVLVLLLSGLVEGFVTGSDLPWVVRIGIGAVALGVVLVYMLVVGRRAARRGETGDLIEYEAGTPTLTAG</sequence>
<dbReference type="PANTHER" id="PTHR35337">
    <property type="entry name" value="SLR1478 PROTEIN"/>
    <property type="match status" value="1"/>
</dbReference>